<dbReference type="Pfam" id="PF00135">
    <property type="entry name" value="COesterase"/>
    <property type="match status" value="1"/>
</dbReference>
<dbReference type="PANTHER" id="PTHR11559">
    <property type="entry name" value="CARBOXYLESTERASE"/>
    <property type="match status" value="1"/>
</dbReference>
<dbReference type="GO" id="GO:0016787">
    <property type="term" value="F:hydrolase activity"/>
    <property type="evidence" value="ECO:0007669"/>
    <property type="project" value="UniProtKB-KW"/>
</dbReference>
<protein>
    <recommendedName>
        <fullName evidence="3">Carboxylic ester hydrolase</fullName>
        <ecNumber evidence="3">3.1.1.-</ecNumber>
    </recommendedName>
</protein>
<gene>
    <name evidence="5" type="ORF">GSY69_05370</name>
</gene>
<dbReference type="SUPFAM" id="SSF53474">
    <property type="entry name" value="alpha/beta-Hydrolases"/>
    <property type="match status" value="1"/>
</dbReference>
<dbReference type="InterPro" id="IPR050309">
    <property type="entry name" value="Type-B_Carboxylest/Lipase"/>
</dbReference>
<proteinExistence type="inferred from homology"/>
<keyword evidence="2 3" id="KW-0378">Hydrolase</keyword>
<evidence type="ECO:0000256" key="2">
    <source>
        <dbReference type="ARBA" id="ARBA00022801"/>
    </source>
</evidence>
<evidence type="ECO:0000256" key="3">
    <source>
        <dbReference type="RuleBase" id="RU361235"/>
    </source>
</evidence>
<evidence type="ECO:0000259" key="4">
    <source>
        <dbReference type="Pfam" id="PF00135"/>
    </source>
</evidence>
<dbReference type="InterPro" id="IPR002018">
    <property type="entry name" value="CarbesteraseB"/>
</dbReference>
<dbReference type="InterPro" id="IPR029058">
    <property type="entry name" value="AB_hydrolase_fold"/>
</dbReference>
<feature type="domain" description="Carboxylesterase type B" evidence="4">
    <location>
        <begin position="4"/>
        <end position="465"/>
    </location>
</feature>
<keyword evidence="6" id="KW-1185">Reference proteome</keyword>
<dbReference type="Proteomes" id="UP000469215">
    <property type="component" value="Unassembled WGS sequence"/>
</dbReference>
<dbReference type="AlphaFoldDB" id="A0A6N9H652"/>
<dbReference type="EC" id="3.1.1.-" evidence="3"/>
<organism evidence="5 6">
    <name type="scientific">Brevibacterium rongguiense</name>
    <dbReference type="NCBI Taxonomy" id="2695267"/>
    <lineage>
        <taxon>Bacteria</taxon>
        <taxon>Bacillati</taxon>
        <taxon>Actinomycetota</taxon>
        <taxon>Actinomycetes</taxon>
        <taxon>Micrococcales</taxon>
        <taxon>Brevibacteriaceae</taxon>
        <taxon>Brevibacterium</taxon>
    </lineage>
</organism>
<accession>A0A6N9H652</accession>
<dbReference type="PROSITE" id="PS00122">
    <property type="entry name" value="CARBOXYLESTERASE_B_1"/>
    <property type="match status" value="1"/>
</dbReference>
<dbReference type="InterPro" id="IPR019826">
    <property type="entry name" value="Carboxylesterase_B_AS"/>
</dbReference>
<evidence type="ECO:0000313" key="5">
    <source>
        <dbReference type="EMBL" id="MYM19413.1"/>
    </source>
</evidence>
<dbReference type="Gene3D" id="3.40.50.1820">
    <property type="entry name" value="alpha/beta hydrolase"/>
    <property type="match status" value="1"/>
</dbReference>
<sequence>MTSAPEVSTALGRVRGTTTDGIDRFLGLPYAAPPVGPNRFRAPQPPAAHTGVFAADRFGPPPPQFAPDGQAPLADHRDGDDWLTLNVWAPAGSPVEQPDGAGEGLPVIVWIHGGAYIQGSSAEPTYDGTPFARLGCVFVTLNYRLGVEGFLHFPASPETIDFPSNRGLLDQVAALSWVRENIAAFGGDPDRVTLMGESAGAGSVQALLAMPAARGLFRRAILQSPPAMFIDSALAARATELFADAAGLEPTPEAFARIEPARFEALTARYISAQREHRSELGRASAFEPLLCPVVDGLTLPADPWESLAHGASRDAEVIIGHNSDEFRLFMAYRPREVDAGLAQARLAALGPAGALEAYAALFEGREPEDLYEAVQSDWVFTVPAMQLAQAHAEAGGATYAYLLALAPEGGIGSAHAADVPLIFDQFDSDMGRLIYPRPSAAERRVGEQLREAWVRFAATGDPGWPAWDASHAVRIFDAEPHDGPYPLLARWQAYAEDRAHALGLQPAARPEP</sequence>
<comment type="similarity">
    <text evidence="1 3">Belongs to the type-B carboxylesterase/lipase family.</text>
</comment>
<evidence type="ECO:0000313" key="6">
    <source>
        <dbReference type="Proteomes" id="UP000469215"/>
    </source>
</evidence>
<name>A0A6N9H652_9MICO</name>
<reference evidence="5 6" key="1">
    <citation type="submission" date="2020-01" db="EMBL/GenBank/DDBJ databases">
        <authorList>
            <person name="Deng T."/>
        </authorList>
    </citation>
    <scope>NUCLEOTIDE SEQUENCE [LARGE SCALE GENOMIC DNA]</scope>
    <source>
        <strain evidence="5 6">5221</strain>
    </source>
</reference>
<dbReference type="EMBL" id="WWEQ01000015">
    <property type="protein sequence ID" value="MYM19413.1"/>
    <property type="molecule type" value="Genomic_DNA"/>
</dbReference>
<comment type="caution">
    <text evidence="5">The sequence shown here is derived from an EMBL/GenBank/DDBJ whole genome shotgun (WGS) entry which is preliminary data.</text>
</comment>
<dbReference type="RefSeq" id="WP_160952843.1">
    <property type="nucleotide sequence ID" value="NZ_WWEQ01000015.1"/>
</dbReference>
<evidence type="ECO:0000256" key="1">
    <source>
        <dbReference type="ARBA" id="ARBA00005964"/>
    </source>
</evidence>